<dbReference type="AlphaFoldDB" id="A0A6M3JLZ2"/>
<evidence type="ECO:0000313" key="2">
    <source>
        <dbReference type="EMBL" id="QJA70973.1"/>
    </source>
</evidence>
<keyword evidence="1" id="KW-0175">Coiled coil</keyword>
<evidence type="ECO:0000256" key="1">
    <source>
        <dbReference type="SAM" id="Coils"/>
    </source>
</evidence>
<protein>
    <submittedName>
        <fullName evidence="2">Uncharacterized protein</fullName>
    </submittedName>
</protein>
<reference evidence="2" key="1">
    <citation type="submission" date="2020-03" db="EMBL/GenBank/DDBJ databases">
        <title>The deep terrestrial virosphere.</title>
        <authorList>
            <person name="Holmfeldt K."/>
            <person name="Nilsson E."/>
            <person name="Simone D."/>
            <person name="Lopez-Fernandez M."/>
            <person name="Wu X."/>
            <person name="de Brujin I."/>
            <person name="Lundin D."/>
            <person name="Andersson A."/>
            <person name="Bertilsson S."/>
            <person name="Dopson M."/>
        </authorList>
    </citation>
    <scope>NUCLEOTIDE SEQUENCE</scope>
    <source>
        <strain evidence="2">MM415A03434</strain>
    </source>
</reference>
<gene>
    <name evidence="2" type="ORF">MM415A03434_0002</name>
</gene>
<organism evidence="2">
    <name type="scientific">viral metagenome</name>
    <dbReference type="NCBI Taxonomy" id="1070528"/>
    <lineage>
        <taxon>unclassified sequences</taxon>
        <taxon>metagenomes</taxon>
        <taxon>organismal metagenomes</taxon>
    </lineage>
</organism>
<accession>A0A6M3JLZ2</accession>
<sequence>MLRADDMEGEVSMIICDDRHEPVVYTDYDNRNKFHKCPLCEVLDELAELRDDYGTLEVAHRDLKEENESLTKECEKYQQIIDADGGDR</sequence>
<name>A0A6M3JLZ2_9ZZZZ</name>
<dbReference type="EMBL" id="MT141837">
    <property type="protein sequence ID" value="QJA70973.1"/>
    <property type="molecule type" value="Genomic_DNA"/>
</dbReference>
<feature type="coiled-coil region" evidence="1">
    <location>
        <begin position="46"/>
        <end position="80"/>
    </location>
</feature>
<proteinExistence type="predicted"/>